<dbReference type="EMBL" id="RDRB01000002">
    <property type="protein sequence ID" value="ROU03519.1"/>
    <property type="molecule type" value="Genomic_DNA"/>
</dbReference>
<evidence type="ECO:0000256" key="1">
    <source>
        <dbReference type="SAM" id="SignalP"/>
    </source>
</evidence>
<comment type="caution">
    <text evidence="3">The sequence shown here is derived from an EMBL/GenBank/DDBJ whole genome shotgun (WGS) entry which is preliminary data.</text>
</comment>
<dbReference type="GO" id="GO:0016788">
    <property type="term" value="F:hydrolase activity, acting on ester bonds"/>
    <property type="evidence" value="ECO:0007669"/>
    <property type="project" value="UniProtKB-ARBA"/>
</dbReference>
<dbReference type="AlphaFoldDB" id="A0A3N2R7S8"/>
<feature type="signal peptide" evidence="1">
    <location>
        <begin position="1"/>
        <end position="21"/>
    </location>
</feature>
<keyword evidence="4" id="KW-1185">Reference proteome</keyword>
<dbReference type="Pfam" id="PF13472">
    <property type="entry name" value="Lipase_GDSL_2"/>
    <property type="match status" value="1"/>
</dbReference>
<name>A0A3N2R7S8_9RHOB</name>
<dbReference type="OrthoDB" id="7840049at2"/>
<dbReference type="SUPFAM" id="SSF52266">
    <property type="entry name" value="SGNH hydrolase"/>
    <property type="match status" value="1"/>
</dbReference>
<dbReference type="Proteomes" id="UP000268016">
    <property type="component" value="Unassembled WGS sequence"/>
</dbReference>
<proteinExistence type="predicted"/>
<dbReference type="CDD" id="cd00229">
    <property type="entry name" value="SGNH_hydrolase"/>
    <property type="match status" value="1"/>
</dbReference>
<feature type="domain" description="SGNH hydrolase-type esterase" evidence="2">
    <location>
        <begin position="27"/>
        <end position="208"/>
    </location>
</feature>
<dbReference type="InterPro" id="IPR036514">
    <property type="entry name" value="SGNH_hydro_sf"/>
</dbReference>
<gene>
    <name evidence="3" type="ORF">EAT49_04270</name>
</gene>
<protein>
    <submittedName>
        <fullName evidence="3">SGNH/GDSL hydrolase family protein</fullName>
    </submittedName>
</protein>
<accession>A0A3N2R7S8</accession>
<keyword evidence="3" id="KW-0378">Hydrolase</keyword>
<evidence type="ECO:0000313" key="3">
    <source>
        <dbReference type="EMBL" id="ROU03519.1"/>
    </source>
</evidence>
<evidence type="ECO:0000259" key="2">
    <source>
        <dbReference type="Pfam" id="PF13472"/>
    </source>
</evidence>
<reference evidence="3 4" key="1">
    <citation type="submission" date="2018-10" db="EMBL/GenBank/DDBJ databases">
        <title>Histidinibacterium lentulum gen. nov., sp. nov., a marine bacterium from the culture broth of Picochlorum sp. 122.</title>
        <authorList>
            <person name="Wang G."/>
        </authorList>
    </citation>
    <scope>NUCLEOTIDE SEQUENCE [LARGE SCALE GENOMIC DNA]</scope>
    <source>
        <strain evidence="3 4">B17</strain>
    </source>
</reference>
<evidence type="ECO:0000313" key="4">
    <source>
        <dbReference type="Proteomes" id="UP000268016"/>
    </source>
</evidence>
<keyword evidence="1" id="KW-0732">Signal</keyword>
<organism evidence="3 4">
    <name type="scientific">Histidinibacterium lentulum</name>
    <dbReference type="NCBI Taxonomy" id="2480588"/>
    <lineage>
        <taxon>Bacteria</taxon>
        <taxon>Pseudomonadati</taxon>
        <taxon>Pseudomonadota</taxon>
        <taxon>Alphaproteobacteria</taxon>
        <taxon>Rhodobacterales</taxon>
        <taxon>Paracoccaceae</taxon>
        <taxon>Histidinibacterium</taxon>
    </lineage>
</organism>
<dbReference type="InterPro" id="IPR013830">
    <property type="entry name" value="SGNH_hydro"/>
</dbReference>
<feature type="chain" id="PRO_5017924534" evidence="1">
    <location>
        <begin position="22"/>
        <end position="224"/>
    </location>
</feature>
<sequence length="224" mass="23777">MKRWSLGGAVALLLTCTSALAQDRIVVLGDSVMTWNALRRGAVADVLARTLDRPVENRAVSGARFSHDTGIARLFGLDIRTQFDFAPTEWVVMTGGANDLRAECGCVSCSETLDGLISADGRTGEVPEFVARVAASGARIVWVLYYDSPEGPPTPFTACRGAFDELDARLDRLARIVPALTLADAGPLIDPATAADYAPDRIHPSVDASRRIGRLVAGIIAASP</sequence>
<dbReference type="RefSeq" id="WP_123641052.1">
    <property type="nucleotide sequence ID" value="NZ_ML119082.1"/>
</dbReference>
<dbReference type="Gene3D" id="3.40.50.1110">
    <property type="entry name" value="SGNH hydrolase"/>
    <property type="match status" value="1"/>
</dbReference>